<evidence type="ECO:0000259" key="6">
    <source>
        <dbReference type="PROSITE" id="PS51123"/>
    </source>
</evidence>
<dbReference type="PROSITE" id="PS51123">
    <property type="entry name" value="OMPA_2"/>
    <property type="match status" value="1"/>
</dbReference>
<dbReference type="InterPro" id="IPR036737">
    <property type="entry name" value="OmpA-like_sf"/>
</dbReference>
<evidence type="ECO:0000256" key="5">
    <source>
        <dbReference type="SAM" id="MobiDB-lite"/>
    </source>
</evidence>
<dbReference type="InterPro" id="IPR050330">
    <property type="entry name" value="Bact_OuterMem_StrucFunc"/>
</dbReference>
<dbReference type="CDD" id="cd07185">
    <property type="entry name" value="OmpA_C-like"/>
    <property type="match status" value="1"/>
</dbReference>
<dbReference type="SUPFAM" id="SSF103088">
    <property type="entry name" value="OmpA-like"/>
    <property type="match status" value="1"/>
</dbReference>
<evidence type="ECO:0000256" key="1">
    <source>
        <dbReference type="ARBA" id="ARBA00004442"/>
    </source>
</evidence>
<comment type="caution">
    <text evidence="7">The sequence shown here is derived from an EMBL/GenBank/DDBJ whole genome shotgun (WGS) entry which is preliminary data.</text>
</comment>
<protein>
    <recommendedName>
        <fullName evidence="6">OmpA-like domain-containing protein</fullName>
    </recommendedName>
</protein>
<evidence type="ECO:0000313" key="7">
    <source>
        <dbReference type="EMBL" id="PHP27436.1"/>
    </source>
</evidence>
<dbReference type="GO" id="GO:0009279">
    <property type="term" value="C:cell outer membrane"/>
    <property type="evidence" value="ECO:0007669"/>
    <property type="project" value="UniProtKB-SubCell"/>
</dbReference>
<evidence type="ECO:0000256" key="4">
    <source>
        <dbReference type="PROSITE-ProRule" id="PRU00473"/>
    </source>
</evidence>
<keyword evidence="2 4" id="KW-0472">Membrane</keyword>
<dbReference type="Proteomes" id="UP000221860">
    <property type="component" value="Unassembled WGS sequence"/>
</dbReference>
<gene>
    <name evidence="7" type="ORF">CJ301_10965</name>
</gene>
<dbReference type="PANTHER" id="PTHR30329:SF21">
    <property type="entry name" value="LIPOPROTEIN YIAD-RELATED"/>
    <property type="match status" value="1"/>
</dbReference>
<dbReference type="EMBL" id="NQWH01000015">
    <property type="protein sequence ID" value="PHP27436.1"/>
    <property type="molecule type" value="Genomic_DNA"/>
</dbReference>
<dbReference type="PANTHER" id="PTHR30329">
    <property type="entry name" value="STATOR ELEMENT OF FLAGELLAR MOTOR COMPLEX"/>
    <property type="match status" value="1"/>
</dbReference>
<keyword evidence="8" id="KW-1185">Reference proteome</keyword>
<dbReference type="InterPro" id="IPR006665">
    <property type="entry name" value="OmpA-like"/>
</dbReference>
<comment type="subcellular location">
    <subcellularLocation>
        <location evidence="1">Cell outer membrane</location>
    </subcellularLocation>
</comment>
<dbReference type="InterPro" id="IPR006664">
    <property type="entry name" value="OMP_bac"/>
</dbReference>
<evidence type="ECO:0000256" key="3">
    <source>
        <dbReference type="ARBA" id="ARBA00023237"/>
    </source>
</evidence>
<organism evidence="7 8">
    <name type="scientific">Limimaricola cinnabarinus</name>
    <dbReference type="NCBI Taxonomy" id="1125964"/>
    <lineage>
        <taxon>Bacteria</taxon>
        <taxon>Pseudomonadati</taxon>
        <taxon>Pseudomonadota</taxon>
        <taxon>Alphaproteobacteria</taxon>
        <taxon>Rhodobacterales</taxon>
        <taxon>Paracoccaceae</taxon>
        <taxon>Limimaricola</taxon>
    </lineage>
</organism>
<sequence>MARPGRDPRQCPGPRALCKAGLRRDRRLSLQGSPGMIRAAALAVLWPGMGLALELPLPEGALRTAERRAETADHALPTGPAQGAPPPVEAIEGLVETRAWRIPAPAPSPAGLIAPMRAALRAAGFEILLDCAARACGGYEFRYGIEVLPPPEMHVDLGAFRYLSARRDGPDGLSAVGILASRAGETGHLQVTTVTPAGTPDIAPQVAPRMAPADLAATLDREGHAVLEGISFAPGAAVLEETAPAPLAALADWLAEAPSRRLVLVGHTDMTGALEANIALSRRRAEAVRNRLLRDHGVAAARVEARGAGWLAPRATNATPEGRAANRRVEALAAEG</sequence>
<proteinExistence type="predicted"/>
<dbReference type="Pfam" id="PF00691">
    <property type="entry name" value="OmpA"/>
    <property type="match status" value="1"/>
</dbReference>
<dbReference type="PRINTS" id="PR01021">
    <property type="entry name" value="OMPADOMAIN"/>
</dbReference>
<evidence type="ECO:0000313" key="8">
    <source>
        <dbReference type="Proteomes" id="UP000221860"/>
    </source>
</evidence>
<feature type="domain" description="OmpA-like" evidence="6">
    <location>
        <begin position="219"/>
        <end position="336"/>
    </location>
</feature>
<name>A0A2G1MFE4_9RHOB</name>
<keyword evidence="3" id="KW-0998">Cell outer membrane</keyword>
<accession>A0A2G1MFE4</accession>
<dbReference type="Gene3D" id="3.30.1330.60">
    <property type="entry name" value="OmpA-like domain"/>
    <property type="match status" value="1"/>
</dbReference>
<dbReference type="AlphaFoldDB" id="A0A2G1MFE4"/>
<reference evidence="7 8" key="1">
    <citation type="submission" date="2017-08" db="EMBL/GenBank/DDBJ databases">
        <title>Draft Genome Sequence of Loktanella cinnabarina Strain XM1, Isolated from Coastal Surface Water.</title>
        <authorList>
            <person name="Ma R."/>
            <person name="Wang J."/>
            <person name="Wang Q."/>
            <person name="Ma Z."/>
            <person name="Li J."/>
            <person name="Chen L."/>
        </authorList>
    </citation>
    <scope>NUCLEOTIDE SEQUENCE [LARGE SCALE GENOMIC DNA]</scope>
    <source>
        <strain evidence="7 8">XM1</strain>
    </source>
</reference>
<feature type="region of interest" description="Disordered" evidence="5">
    <location>
        <begin position="65"/>
        <end position="87"/>
    </location>
</feature>
<evidence type="ECO:0000256" key="2">
    <source>
        <dbReference type="ARBA" id="ARBA00023136"/>
    </source>
</evidence>
<dbReference type="OrthoDB" id="9792021at2"/>